<dbReference type="Gene3D" id="3.40.50.150">
    <property type="entry name" value="Vaccinia Virus protein VP39"/>
    <property type="match status" value="1"/>
</dbReference>
<dbReference type="InterPro" id="IPR052933">
    <property type="entry name" value="DNA_Protect_Modify"/>
</dbReference>
<dbReference type="InterPro" id="IPR029063">
    <property type="entry name" value="SAM-dependent_MTases_sf"/>
</dbReference>
<dbReference type="RefSeq" id="WP_058447404.1">
    <property type="nucleotide sequence ID" value="NZ_CAAAHT010000033.1"/>
</dbReference>
<dbReference type="Proteomes" id="UP000251942">
    <property type="component" value="Unassembled WGS sequence"/>
</dbReference>
<dbReference type="PRINTS" id="PR00507">
    <property type="entry name" value="N12N6MTFRASE"/>
</dbReference>
<gene>
    <name evidence="4" type="primary">taqIM</name>
    <name evidence="4" type="ORF">Lfee_2554</name>
    <name evidence="5" type="ORF">NCTC12022_02783</name>
</gene>
<dbReference type="GO" id="GO:0009007">
    <property type="term" value="F:site-specific DNA-methyltransferase (adenine-specific) activity"/>
    <property type="evidence" value="ECO:0007669"/>
    <property type="project" value="UniProtKB-EC"/>
</dbReference>
<organism evidence="4 6">
    <name type="scientific">Legionella feeleii</name>
    <dbReference type="NCBI Taxonomy" id="453"/>
    <lineage>
        <taxon>Bacteria</taxon>
        <taxon>Pseudomonadati</taxon>
        <taxon>Pseudomonadota</taxon>
        <taxon>Gammaproteobacteria</taxon>
        <taxon>Legionellales</taxon>
        <taxon>Legionellaceae</taxon>
        <taxon>Legionella</taxon>
    </lineage>
</organism>
<dbReference type="OrthoDB" id="9782445at2"/>
<dbReference type="Proteomes" id="UP000054698">
    <property type="component" value="Unassembled WGS sequence"/>
</dbReference>
<proteinExistence type="predicted"/>
<accession>A0A0W0TH51</accession>
<keyword evidence="1 4" id="KW-0489">Methyltransferase</keyword>
<dbReference type="CDD" id="cd02440">
    <property type="entry name" value="AdoMet_MTases"/>
    <property type="match status" value="1"/>
</dbReference>
<evidence type="ECO:0000313" key="4">
    <source>
        <dbReference type="EMBL" id="KTC94890.1"/>
    </source>
</evidence>
<sequence>MSDNVFNVQRVAHNLEVLAELKSASPNPDVLKRYTGWGGLRNAVYTSNVYRVLKQHCSESEIASIKKTISNAYYTPSALIECVFDGLLRLSRPFQTILEPSVGHGLFFEHMPDEWRRGALYAVEMDEVSCQLFQQLYPDVSLHQGGFETCQPPIAFDLILGNPPYGQAVVADASHPDISRLRIHHFFVAKCMRLLAPGGILAMVLPRYFLDNRQDHARGIIHQEGGSLLAAYRLPDNLFADAKVTVDLVFLVKEKGEEDWLYVDKIKIDNRVSHINRYFSINPSHIIGELAMVEAYGRYELACRQPSKGDPFALLKQLLTYFPPKKLPTLDECKIKLNKRLELVDKDIQSLSLMKNRLLQAQRDLQRMERQFLQRCVDTVNVQSLS</sequence>
<dbReference type="PANTHER" id="PTHR41313">
    <property type="entry name" value="ADENINE-SPECIFIC METHYLTRANSFERASE"/>
    <property type="match status" value="1"/>
</dbReference>
<evidence type="ECO:0000313" key="5">
    <source>
        <dbReference type="EMBL" id="SPX62026.1"/>
    </source>
</evidence>
<dbReference type="GO" id="GO:0003676">
    <property type="term" value="F:nucleic acid binding"/>
    <property type="evidence" value="ECO:0007669"/>
    <property type="project" value="InterPro"/>
</dbReference>
<dbReference type="EMBL" id="LNYB01000085">
    <property type="protein sequence ID" value="KTC94890.1"/>
    <property type="molecule type" value="Genomic_DNA"/>
</dbReference>
<dbReference type="STRING" id="453.Lfee_2554"/>
<name>A0A0W0TH51_9GAMM</name>
<feature type="domain" description="Type II methyltransferase M.TaqI-like" evidence="3">
    <location>
        <begin position="155"/>
        <end position="218"/>
    </location>
</feature>
<dbReference type="GO" id="GO:0032259">
    <property type="term" value="P:methylation"/>
    <property type="evidence" value="ECO:0007669"/>
    <property type="project" value="UniProtKB-KW"/>
</dbReference>
<dbReference type="EMBL" id="UASS01000032">
    <property type="protein sequence ID" value="SPX62026.1"/>
    <property type="molecule type" value="Genomic_DNA"/>
</dbReference>
<evidence type="ECO:0000256" key="1">
    <source>
        <dbReference type="ARBA" id="ARBA00022603"/>
    </source>
</evidence>
<evidence type="ECO:0000313" key="6">
    <source>
        <dbReference type="Proteomes" id="UP000054698"/>
    </source>
</evidence>
<evidence type="ECO:0000259" key="3">
    <source>
        <dbReference type="Pfam" id="PF07669"/>
    </source>
</evidence>
<dbReference type="AlphaFoldDB" id="A0A0W0TH51"/>
<dbReference type="EC" id="2.1.1.72" evidence="4"/>
<dbReference type="SUPFAM" id="SSF53335">
    <property type="entry name" value="S-adenosyl-L-methionine-dependent methyltransferases"/>
    <property type="match status" value="1"/>
</dbReference>
<dbReference type="PROSITE" id="PS00092">
    <property type="entry name" value="N6_MTASE"/>
    <property type="match status" value="1"/>
</dbReference>
<dbReference type="PANTHER" id="PTHR41313:SF1">
    <property type="entry name" value="DNA METHYLASE ADENINE-SPECIFIC DOMAIN-CONTAINING PROTEIN"/>
    <property type="match status" value="1"/>
</dbReference>
<dbReference type="Pfam" id="PF07669">
    <property type="entry name" value="Eco57I"/>
    <property type="match status" value="1"/>
</dbReference>
<evidence type="ECO:0000256" key="2">
    <source>
        <dbReference type="ARBA" id="ARBA00022679"/>
    </source>
</evidence>
<dbReference type="PATRIC" id="fig|453.4.peg.2801"/>
<evidence type="ECO:0000313" key="7">
    <source>
        <dbReference type="Proteomes" id="UP000251942"/>
    </source>
</evidence>
<dbReference type="InterPro" id="IPR011639">
    <property type="entry name" value="MethylTrfase_TaqI-like_dom"/>
</dbReference>
<reference evidence="4 6" key="1">
    <citation type="submission" date="2015-11" db="EMBL/GenBank/DDBJ databases">
        <title>Genomic analysis of 38 Legionella species identifies large and diverse effector repertoires.</title>
        <authorList>
            <person name="Burstein D."/>
            <person name="Amaro F."/>
            <person name="Zusman T."/>
            <person name="Lifshitz Z."/>
            <person name="Cohen O."/>
            <person name="Gilbert J.A."/>
            <person name="Pupko T."/>
            <person name="Shuman H.A."/>
            <person name="Segal G."/>
        </authorList>
    </citation>
    <scope>NUCLEOTIDE SEQUENCE [LARGE SCALE GENOMIC DNA]</scope>
    <source>
        <strain evidence="4 6">WO-44C</strain>
    </source>
</reference>
<keyword evidence="2 4" id="KW-0808">Transferase</keyword>
<reference evidence="5 7" key="2">
    <citation type="submission" date="2018-06" db="EMBL/GenBank/DDBJ databases">
        <authorList>
            <consortium name="Pathogen Informatics"/>
            <person name="Doyle S."/>
        </authorList>
    </citation>
    <scope>NUCLEOTIDE SEQUENCE [LARGE SCALE GENOMIC DNA]</scope>
    <source>
        <strain evidence="5 7">NCTC12022</strain>
    </source>
</reference>
<protein>
    <submittedName>
        <fullName evidence="4">Modification methylase TaqI</fullName>
        <ecNumber evidence="4">2.1.1.72</ecNumber>
    </submittedName>
</protein>
<keyword evidence="6" id="KW-1185">Reference proteome</keyword>
<dbReference type="GO" id="GO:0006304">
    <property type="term" value="P:DNA modification"/>
    <property type="evidence" value="ECO:0007669"/>
    <property type="project" value="InterPro"/>
</dbReference>
<dbReference type="InterPro" id="IPR002052">
    <property type="entry name" value="DNA_methylase_N6_adenine_CS"/>
</dbReference>